<dbReference type="PROSITE" id="PS51332">
    <property type="entry name" value="B12_BINDING"/>
    <property type="match status" value="1"/>
</dbReference>
<dbReference type="EMBL" id="FOCI01000001">
    <property type="protein sequence ID" value="SEM54844.1"/>
    <property type="molecule type" value="Genomic_DNA"/>
</dbReference>
<accession>A0A1H7ZA10</accession>
<dbReference type="SUPFAM" id="SSF52242">
    <property type="entry name" value="Cobalamin (vitamin B12)-binding domain"/>
    <property type="match status" value="1"/>
</dbReference>
<sequence length="273" mass="30304">MQDQGQQENSLDFEFYADSHSKLRKLRSKLPEDSVETLAREVIRRLTEHDDSSSVDTPADAQIELLCHALVAEDSKAGAAYINEVRSAGVSIDAVYLRYLARAARMLGHWWDIDALSFPQVALGTGRMYAIMRAMHHQMPIKRQSDSRSAVFVSVPGETHTLGVRMAADLFRKDGWEIDLRIDENHDSLVAHIVESRAMLVGISAGGKQSLQALSQLIVALRIRMPTTALFISGQITEEAIEAIKLIGVDGIVSDIDEAKKLMGDLWVAKHEQ</sequence>
<dbReference type="InterPro" id="IPR006158">
    <property type="entry name" value="Cobalamin-bd"/>
</dbReference>
<dbReference type="AlphaFoldDB" id="A0A1H7ZA10"/>
<reference evidence="2 3" key="1">
    <citation type="submission" date="2016-10" db="EMBL/GenBank/DDBJ databases">
        <authorList>
            <person name="de Groot N.N."/>
        </authorList>
    </citation>
    <scope>NUCLEOTIDE SEQUENCE [LARGE SCALE GENOMIC DNA]</scope>
    <source>
        <strain evidence="2 3">DSM 16213</strain>
    </source>
</reference>
<dbReference type="Gene3D" id="3.40.50.280">
    <property type="entry name" value="Cobalamin-binding domain"/>
    <property type="match status" value="1"/>
</dbReference>
<evidence type="ECO:0000259" key="1">
    <source>
        <dbReference type="PROSITE" id="PS51332"/>
    </source>
</evidence>
<organism evidence="2 3">
    <name type="scientific">Loktanella fryxellensis</name>
    <dbReference type="NCBI Taxonomy" id="245187"/>
    <lineage>
        <taxon>Bacteria</taxon>
        <taxon>Pseudomonadati</taxon>
        <taxon>Pseudomonadota</taxon>
        <taxon>Alphaproteobacteria</taxon>
        <taxon>Rhodobacterales</taxon>
        <taxon>Roseobacteraceae</taxon>
        <taxon>Loktanella</taxon>
    </lineage>
</organism>
<dbReference type="Proteomes" id="UP000199585">
    <property type="component" value="Unassembled WGS sequence"/>
</dbReference>
<dbReference type="GO" id="GO:0031419">
    <property type="term" value="F:cobalamin binding"/>
    <property type="evidence" value="ECO:0007669"/>
    <property type="project" value="InterPro"/>
</dbReference>
<proteinExistence type="predicted"/>
<keyword evidence="3" id="KW-1185">Reference proteome</keyword>
<dbReference type="STRING" id="245187.SAMN04488003_101494"/>
<dbReference type="InterPro" id="IPR036724">
    <property type="entry name" value="Cobalamin-bd_sf"/>
</dbReference>
<dbReference type="Pfam" id="PF02310">
    <property type="entry name" value="B12-binding"/>
    <property type="match status" value="1"/>
</dbReference>
<feature type="domain" description="B12-binding" evidence="1">
    <location>
        <begin position="147"/>
        <end position="273"/>
    </location>
</feature>
<name>A0A1H7ZA10_9RHOB</name>
<dbReference type="GO" id="GO:0046872">
    <property type="term" value="F:metal ion binding"/>
    <property type="evidence" value="ECO:0007669"/>
    <property type="project" value="InterPro"/>
</dbReference>
<protein>
    <submittedName>
        <fullName evidence="2">Methanogenic corrinoid protein MtbC1</fullName>
    </submittedName>
</protein>
<dbReference type="RefSeq" id="WP_177174544.1">
    <property type="nucleotide sequence ID" value="NZ_FOCI01000001.1"/>
</dbReference>
<evidence type="ECO:0000313" key="2">
    <source>
        <dbReference type="EMBL" id="SEM54844.1"/>
    </source>
</evidence>
<evidence type="ECO:0000313" key="3">
    <source>
        <dbReference type="Proteomes" id="UP000199585"/>
    </source>
</evidence>
<gene>
    <name evidence="2" type="ORF">SAMN04488003_101494</name>
</gene>